<gene>
    <name evidence="1" type="ORF">LITE_LOCUS41642</name>
</gene>
<keyword evidence="2" id="KW-1185">Reference proteome</keyword>
<name>A0AAV0Q631_9ROSI</name>
<sequence length="55" mass="6723">MGRKRDRKVDLDHSFCYFKYQQLTHPNKCYNYVLDSFTLTLRSSISLKHYNYLVD</sequence>
<dbReference type="AlphaFoldDB" id="A0AAV0Q631"/>
<comment type="caution">
    <text evidence="1">The sequence shown here is derived from an EMBL/GenBank/DDBJ whole genome shotgun (WGS) entry which is preliminary data.</text>
</comment>
<organism evidence="1 2">
    <name type="scientific">Linum tenue</name>
    <dbReference type="NCBI Taxonomy" id="586396"/>
    <lineage>
        <taxon>Eukaryota</taxon>
        <taxon>Viridiplantae</taxon>
        <taxon>Streptophyta</taxon>
        <taxon>Embryophyta</taxon>
        <taxon>Tracheophyta</taxon>
        <taxon>Spermatophyta</taxon>
        <taxon>Magnoliopsida</taxon>
        <taxon>eudicotyledons</taxon>
        <taxon>Gunneridae</taxon>
        <taxon>Pentapetalae</taxon>
        <taxon>rosids</taxon>
        <taxon>fabids</taxon>
        <taxon>Malpighiales</taxon>
        <taxon>Linaceae</taxon>
        <taxon>Linum</taxon>
    </lineage>
</organism>
<evidence type="ECO:0000313" key="2">
    <source>
        <dbReference type="Proteomes" id="UP001154282"/>
    </source>
</evidence>
<dbReference type="EMBL" id="CAMGYJ010000009">
    <property type="protein sequence ID" value="CAI0540351.1"/>
    <property type="molecule type" value="Genomic_DNA"/>
</dbReference>
<evidence type="ECO:0000313" key="1">
    <source>
        <dbReference type="EMBL" id="CAI0540351.1"/>
    </source>
</evidence>
<proteinExistence type="predicted"/>
<dbReference type="Proteomes" id="UP001154282">
    <property type="component" value="Unassembled WGS sequence"/>
</dbReference>
<accession>A0AAV0Q631</accession>
<reference evidence="1" key="1">
    <citation type="submission" date="2022-08" db="EMBL/GenBank/DDBJ databases">
        <authorList>
            <person name="Gutierrez-Valencia J."/>
        </authorList>
    </citation>
    <scope>NUCLEOTIDE SEQUENCE</scope>
</reference>
<protein>
    <submittedName>
        <fullName evidence="1">Uncharacterized protein</fullName>
    </submittedName>
</protein>